<dbReference type="InterPro" id="IPR057670">
    <property type="entry name" value="SH3_retrovirus"/>
</dbReference>
<gene>
    <name evidence="3" type="ORF">Tci_445155</name>
</gene>
<accession>A0A699HT67</accession>
<comment type="caution">
    <text evidence="3">The sequence shown here is derived from an EMBL/GenBank/DDBJ whole genome shotgun (WGS) entry which is preliminary data.</text>
</comment>
<evidence type="ECO:0000259" key="2">
    <source>
        <dbReference type="Pfam" id="PF25597"/>
    </source>
</evidence>
<name>A0A699HT67_TANCI</name>
<dbReference type="GO" id="GO:0008270">
    <property type="term" value="F:zinc ion binding"/>
    <property type="evidence" value="ECO:0007669"/>
    <property type="project" value="InterPro"/>
</dbReference>
<proteinExistence type="predicted"/>
<dbReference type="Pfam" id="PF25597">
    <property type="entry name" value="SH3_retrovirus"/>
    <property type="match status" value="1"/>
</dbReference>
<feature type="compositionally biased region" description="Basic and acidic residues" evidence="1">
    <location>
        <begin position="139"/>
        <end position="155"/>
    </location>
</feature>
<dbReference type="PANTHER" id="PTHR35317">
    <property type="entry name" value="OS04G0629600 PROTEIN"/>
    <property type="match status" value="1"/>
</dbReference>
<dbReference type="AlphaFoldDB" id="A0A699HT67"/>
<dbReference type="EMBL" id="BKCJ010204375">
    <property type="protein sequence ID" value="GEY73181.1"/>
    <property type="molecule type" value="Genomic_DNA"/>
</dbReference>
<dbReference type="GO" id="GO:0003676">
    <property type="term" value="F:nucleic acid binding"/>
    <property type="evidence" value="ECO:0007669"/>
    <property type="project" value="InterPro"/>
</dbReference>
<feature type="region of interest" description="Disordered" evidence="1">
    <location>
        <begin position="139"/>
        <end position="161"/>
    </location>
</feature>
<organism evidence="3">
    <name type="scientific">Tanacetum cinerariifolium</name>
    <name type="common">Dalmatian daisy</name>
    <name type="synonym">Chrysanthemum cinerariifolium</name>
    <dbReference type="NCBI Taxonomy" id="118510"/>
    <lineage>
        <taxon>Eukaryota</taxon>
        <taxon>Viridiplantae</taxon>
        <taxon>Streptophyta</taxon>
        <taxon>Embryophyta</taxon>
        <taxon>Tracheophyta</taxon>
        <taxon>Spermatophyta</taxon>
        <taxon>Magnoliopsida</taxon>
        <taxon>eudicotyledons</taxon>
        <taxon>Gunneridae</taxon>
        <taxon>Pentapetalae</taxon>
        <taxon>asterids</taxon>
        <taxon>campanulids</taxon>
        <taxon>Asterales</taxon>
        <taxon>Asteraceae</taxon>
        <taxon>Asteroideae</taxon>
        <taxon>Anthemideae</taxon>
        <taxon>Anthemidinae</taxon>
        <taxon>Tanacetum</taxon>
    </lineage>
</organism>
<sequence length="363" mass="43036">MGEERVQQARLQTLKSNFEMLHMKEEETIDTFTTKLTTLVNKAASLGHTMKDEELVRKLLNAVPDRYLQIVASIEQYSDLDEMTLEEAIGRLKTYEERIKYKKGKQVDNQERLMFTQHDNKGRYSRGRIRERYKFSQGRNREKFMEERKDKETSHKNYNNSKKLNFDTSKLTYYKCKKIGHIAPKCPQKTKPNEKSNLVEEDLEPTLLMAILEDEEEQNVSLHEKDVGYKETNKDSLCVPTKALEDVTPYEEIKQRKPNLENLRIFGCIAYAKVPSQHLTKLDDRRIKLVYLENEQGSKDYRLFDPTTQRVSDSRDAKFKEDETWYWKDNISEHTEDKPEWTDFKIGDLEVTYEPHDQRTQPI</sequence>
<protein>
    <submittedName>
        <fullName evidence="3">Zinc finger, CCHC-type</fullName>
    </submittedName>
</protein>
<dbReference type="SUPFAM" id="SSF57756">
    <property type="entry name" value="Retrovirus zinc finger-like domains"/>
    <property type="match status" value="1"/>
</dbReference>
<evidence type="ECO:0000313" key="3">
    <source>
        <dbReference type="EMBL" id="GEY73181.1"/>
    </source>
</evidence>
<evidence type="ECO:0000256" key="1">
    <source>
        <dbReference type="SAM" id="MobiDB-lite"/>
    </source>
</evidence>
<dbReference type="InterPro" id="IPR036875">
    <property type="entry name" value="Znf_CCHC_sf"/>
</dbReference>
<reference evidence="3" key="1">
    <citation type="journal article" date="2019" name="Sci. Rep.">
        <title>Draft genome of Tanacetum cinerariifolium, the natural source of mosquito coil.</title>
        <authorList>
            <person name="Yamashiro T."/>
            <person name="Shiraishi A."/>
            <person name="Satake H."/>
            <person name="Nakayama K."/>
        </authorList>
    </citation>
    <scope>NUCLEOTIDE SEQUENCE</scope>
</reference>
<dbReference type="Pfam" id="PF14223">
    <property type="entry name" value="Retrotran_gag_2"/>
    <property type="match status" value="1"/>
</dbReference>
<dbReference type="PANTHER" id="PTHR35317:SF38">
    <property type="entry name" value="RNA-DIRECTED DNA POLYMERASE"/>
    <property type="match status" value="1"/>
</dbReference>
<feature type="domain" description="Retroviral polymerase SH3-like" evidence="2">
    <location>
        <begin position="268"/>
        <end position="330"/>
    </location>
</feature>